<proteinExistence type="predicted"/>
<evidence type="ECO:0000313" key="3">
    <source>
        <dbReference type="WBParaSite" id="PSU_v2.g2009.t1"/>
    </source>
</evidence>
<evidence type="ECO:0000256" key="1">
    <source>
        <dbReference type="SAM" id="SignalP"/>
    </source>
</evidence>
<feature type="chain" id="PRO_5038023409" evidence="1">
    <location>
        <begin position="23"/>
        <end position="132"/>
    </location>
</feature>
<dbReference type="AlphaFoldDB" id="A0A914YRR7"/>
<sequence length="132" mass="14652">MNFHHHIFAFIVAAIYLAVVTEQKPGANKNTSYKLCGDDGSSFRAKDTQFPDDPVELIVKHIPEVPISPLYVKKTCTPGCVAPECTRECKCAYTHTEVYATCSPPANSEIATICQAWYRRCPVFRAASLLIL</sequence>
<reference evidence="3" key="1">
    <citation type="submission" date="2022-11" db="UniProtKB">
        <authorList>
            <consortium name="WormBaseParasite"/>
        </authorList>
    </citation>
    <scope>IDENTIFICATION</scope>
</reference>
<name>A0A914YRR7_9BILA</name>
<dbReference type="WBParaSite" id="PSU_v2.g2009.t1">
    <property type="protein sequence ID" value="PSU_v2.g2009.t1"/>
    <property type="gene ID" value="PSU_v2.g2009"/>
</dbReference>
<dbReference type="Proteomes" id="UP000887577">
    <property type="component" value="Unplaced"/>
</dbReference>
<keyword evidence="2" id="KW-1185">Reference proteome</keyword>
<evidence type="ECO:0000313" key="2">
    <source>
        <dbReference type="Proteomes" id="UP000887577"/>
    </source>
</evidence>
<keyword evidence="1" id="KW-0732">Signal</keyword>
<protein>
    <submittedName>
        <fullName evidence="3">Uncharacterized protein</fullName>
    </submittedName>
</protein>
<feature type="signal peptide" evidence="1">
    <location>
        <begin position="1"/>
        <end position="22"/>
    </location>
</feature>
<accession>A0A914YRR7</accession>
<organism evidence="2 3">
    <name type="scientific">Panagrolaimus superbus</name>
    <dbReference type="NCBI Taxonomy" id="310955"/>
    <lineage>
        <taxon>Eukaryota</taxon>
        <taxon>Metazoa</taxon>
        <taxon>Ecdysozoa</taxon>
        <taxon>Nematoda</taxon>
        <taxon>Chromadorea</taxon>
        <taxon>Rhabditida</taxon>
        <taxon>Tylenchina</taxon>
        <taxon>Panagrolaimomorpha</taxon>
        <taxon>Panagrolaimoidea</taxon>
        <taxon>Panagrolaimidae</taxon>
        <taxon>Panagrolaimus</taxon>
    </lineage>
</organism>